<keyword evidence="5 10" id="KW-0547">Nucleotide-binding</keyword>
<dbReference type="GO" id="GO:0005524">
    <property type="term" value="F:ATP binding"/>
    <property type="evidence" value="ECO:0007669"/>
    <property type="project" value="UniProtKB-KW"/>
</dbReference>
<accession>A0A915DYH1</accession>
<dbReference type="WBParaSite" id="jg24514">
    <property type="protein sequence ID" value="jg24514"/>
    <property type="gene ID" value="jg24514"/>
</dbReference>
<dbReference type="GO" id="GO:0006436">
    <property type="term" value="P:tryptophanyl-tRNA aminoacylation"/>
    <property type="evidence" value="ECO:0007669"/>
    <property type="project" value="InterPro"/>
</dbReference>
<evidence type="ECO:0000256" key="3">
    <source>
        <dbReference type="ARBA" id="ARBA00013782"/>
    </source>
</evidence>
<dbReference type="EC" id="6.1.1.2" evidence="2"/>
<dbReference type="PANTHER" id="PTHR10055:SF1">
    <property type="entry name" value="TRYPTOPHAN--TRNA LIGASE, CYTOPLASMIC"/>
    <property type="match status" value="1"/>
</dbReference>
<evidence type="ECO:0000256" key="1">
    <source>
        <dbReference type="ARBA" id="ARBA00005594"/>
    </source>
</evidence>
<evidence type="ECO:0000313" key="11">
    <source>
        <dbReference type="Proteomes" id="UP000887574"/>
    </source>
</evidence>
<dbReference type="AlphaFoldDB" id="A0A915DYH1"/>
<dbReference type="Gene3D" id="1.10.240.10">
    <property type="entry name" value="Tyrosyl-Transfer RNA Synthetase"/>
    <property type="match status" value="1"/>
</dbReference>
<name>A0A915DYH1_9BILA</name>
<evidence type="ECO:0000256" key="5">
    <source>
        <dbReference type="ARBA" id="ARBA00022741"/>
    </source>
</evidence>
<dbReference type="PANTHER" id="PTHR10055">
    <property type="entry name" value="TRYPTOPHANYL-TRNA SYNTHETASE"/>
    <property type="match status" value="1"/>
</dbReference>
<organism evidence="11 12">
    <name type="scientific">Ditylenchus dipsaci</name>
    <dbReference type="NCBI Taxonomy" id="166011"/>
    <lineage>
        <taxon>Eukaryota</taxon>
        <taxon>Metazoa</taxon>
        <taxon>Ecdysozoa</taxon>
        <taxon>Nematoda</taxon>
        <taxon>Chromadorea</taxon>
        <taxon>Rhabditida</taxon>
        <taxon>Tylenchina</taxon>
        <taxon>Tylenchomorpha</taxon>
        <taxon>Sphaerularioidea</taxon>
        <taxon>Anguinidae</taxon>
        <taxon>Anguininae</taxon>
        <taxon>Ditylenchus</taxon>
    </lineage>
</organism>
<keyword evidence="7 10" id="KW-0648">Protein biosynthesis</keyword>
<evidence type="ECO:0000256" key="4">
    <source>
        <dbReference type="ARBA" id="ARBA00022598"/>
    </source>
</evidence>
<protein>
    <recommendedName>
        <fullName evidence="3">Tryptophan--tRNA ligase, cytoplasmic</fullName>
        <ecNumber evidence="2">6.1.1.2</ecNumber>
    </recommendedName>
    <alternativeName>
        <fullName evidence="9">Tryptophanyl-tRNA synthetase</fullName>
    </alternativeName>
</protein>
<dbReference type="FunFam" id="1.10.240.10:FF:000003">
    <property type="entry name" value="Tryptophan--tRNA ligase, cytoplasmic"/>
    <property type="match status" value="1"/>
</dbReference>
<evidence type="ECO:0000313" key="12">
    <source>
        <dbReference type="WBParaSite" id="jg24514"/>
    </source>
</evidence>
<dbReference type="GO" id="GO:0004830">
    <property type="term" value="F:tryptophan-tRNA ligase activity"/>
    <property type="evidence" value="ECO:0007669"/>
    <property type="project" value="UniProtKB-EC"/>
</dbReference>
<keyword evidence="11" id="KW-1185">Reference proteome</keyword>
<evidence type="ECO:0000256" key="6">
    <source>
        <dbReference type="ARBA" id="ARBA00022840"/>
    </source>
</evidence>
<dbReference type="Gene3D" id="3.40.50.620">
    <property type="entry name" value="HUPs"/>
    <property type="match status" value="2"/>
</dbReference>
<keyword evidence="6 10" id="KW-0067">ATP-binding</keyword>
<dbReference type="PRINTS" id="PR01039">
    <property type="entry name" value="TRNASYNTHTRP"/>
</dbReference>
<dbReference type="Pfam" id="PF00579">
    <property type="entry name" value="tRNA-synt_1b"/>
    <property type="match status" value="2"/>
</dbReference>
<evidence type="ECO:0000256" key="2">
    <source>
        <dbReference type="ARBA" id="ARBA00013161"/>
    </source>
</evidence>
<evidence type="ECO:0000256" key="10">
    <source>
        <dbReference type="RuleBase" id="RU363036"/>
    </source>
</evidence>
<keyword evidence="4 10" id="KW-0436">Ligase</keyword>
<dbReference type="InterPro" id="IPR002305">
    <property type="entry name" value="aa-tRNA-synth_Ic"/>
</dbReference>
<dbReference type="GO" id="GO:0005737">
    <property type="term" value="C:cytoplasm"/>
    <property type="evidence" value="ECO:0007669"/>
    <property type="project" value="TreeGrafter"/>
</dbReference>
<keyword evidence="8 10" id="KW-0030">Aminoacyl-tRNA synthetase</keyword>
<dbReference type="Proteomes" id="UP000887574">
    <property type="component" value="Unplaced"/>
</dbReference>
<sequence>MPILKIIFISRTMSAPEESAAVEISLAEEDINGEHSNNDVVTPWNVTTSSAGGVNYERLMVKFGCQALEADLKRSFLRSQDLNAILDKFEAKKPFYLYTGRGASSGSLHLGHLIPFMFTKYFQEAFDVPLIIQMTDDEKFLWKDISLEEAKKMAIENVKDIIAVGFDPAKTFIFIDTDYICPAFYENMLKIGKSTLSSFPQVFNSRIDIPCLIPCAIDQDPYFRMGRDVAKRYKYAKPSTMYSKFLPSLQGVQSKMSSSEPNSCIFMDDKPNQIKNKINKYGFSGGQETVELHRELGGNCDVDISFQFLRFFLDDDDELEQIRQKYSTGEMLTGELKKITIGVVQKLVSEFQERREKVTDETVAEFTKIRKLAFDY</sequence>
<dbReference type="InterPro" id="IPR002306">
    <property type="entry name" value="Trp-tRNA-ligase"/>
</dbReference>
<dbReference type="SUPFAM" id="SSF52374">
    <property type="entry name" value="Nucleotidylyl transferase"/>
    <property type="match status" value="1"/>
</dbReference>
<evidence type="ECO:0000256" key="8">
    <source>
        <dbReference type="ARBA" id="ARBA00023146"/>
    </source>
</evidence>
<evidence type="ECO:0000256" key="7">
    <source>
        <dbReference type="ARBA" id="ARBA00022917"/>
    </source>
</evidence>
<evidence type="ECO:0000256" key="9">
    <source>
        <dbReference type="ARBA" id="ARBA00030268"/>
    </source>
</evidence>
<dbReference type="InterPro" id="IPR014729">
    <property type="entry name" value="Rossmann-like_a/b/a_fold"/>
</dbReference>
<comment type="similarity">
    <text evidence="1 10">Belongs to the class-I aminoacyl-tRNA synthetase family.</text>
</comment>
<proteinExistence type="inferred from homology"/>
<reference evidence="12" key="1">
    <citation type="submission" date="2022-11" db="UniProtKB">
        <authorList>
            <consortium name="WormBaseParasite"/>
        </authorList>
    </citation>
    <scope>IDENTIFICATION</scope>
</reference>